<dbReference type="SUPFAM" id="SSF103473">
    <property type="entry name" value="MFS general substrate transporter"/>
    <property type="match status" value="1"/>
</dbReference>
<feature type="transmembrane region" description="Helical" evidence="6">
    <location>
        <begin position="200"/>
        <end position="226"/>
    </location>
</feature>
<dbReference type="InterPro" id="IPR036259">
    <property type="entry name" value="MFS_trans_sf"/>
</dbReference>
<keyword evidence="2 6" id="KW-0812">Transmembrane</keyword>
<dbReference type="AlphaFoldDB" id="A0A7W3LTP9"/>
<dbReference type="Gene3D" id="1.20.1250.20">
    <property type="entry name" value="MFS general substrate transporter like domains"/>
    <property type="match status" value="1"/>
</dbReference>
<feature type="transmembrane region" description="Helical" evidence="6">
    <location>
        <begin position="323"/>
        <end position="344"/>
    </location>
</feature>
<feature type="transmembrane region" description="Helical" evidence="6">
    <location>
        <begin position="289"/>
        <end position="311"/>
    </location>
</feature>
<organism evidence="8 9">
    <name type="scientific">Actinomadura namibiensis</name>
    <dbReference type="NCBI Taxonomy" id="182080"/>
    <lineage>
        <taxon>Bacteria</taxon>
        <taxon>Bacillati</taxon>
        <taxon>Actinomycetota</taxon>
        <taxon>Actinomycetes</taxon>
        <taxon>Streptosporangiales</taxon>
        <taxon>Thermomonosporaceae</taxon>
        <taxon>Actinomadura</taxon>
    </lineage>
</organism>
<feature type="transmembrane region" description="Helical" evidence="6">
    <location>
        <begin position="70"/>
        <end position="88"/>
    </location>
</feature>
<keyword evidence="9" id="KW-1185">Reference proteome</keyword>
<feature type="region of interest" description="Disordered" evidence="5">
    <location>
        <begin position="374"/>
        <end position="401"/>
    </location>
</feature>
<evidence type="ECO:0000256" key="1">
    <source>
        <dbReference type="ARBA" id="ARBA00004651"/>
    </source>
</evidence>
<evidence type="ECO:0000313" key="9">
    <source>
        <dbReference type="Proteomes" id="UP000572680"/>
    </source>
</evidence>
<dbReference type="InterPro" id="IPR020846">
    <property type="entry name" value="MFS_dom"/>
</dbReference>
<dbReference type="PANTHER" id="PTHR23514:SF13">
    <property type="entry name" value="INNER MEMBRANE PROTEIN YBJJ"/>
    <property type="match status" value="1"/>
</dbReference>
<protein>
    <submittedName>
        <fullName evidence="8">MFS family permease</fullName>
    </submittedName>
</protein>
<evidence type="ECO:0000256" key="3">
    <source>
        <dbReference type="ARBA" id="ARBA00022989"/>
    </source>
</evidence>
<evidence type="ECO:0000313" key="8">
    <source>
        <dbReference type="EMBL" id="MBA8954095.1"/>
    </source>
</evidence>
<proteinExistence type="predicted"/>
<dbReference type="EMBL" id="JACJIA010000008">
    <property type="protein sequence ID" value="MBA8954095.1"/>
    <property type="molecule type" value="Genomic_DNA"/>
</dbReference>
<gene>
    <name evidence="8" type="ORF">HNR61_005749</name>
</gene>
<name>A0A7W3LTP9_ACTNM</name>
<dbReference type="GO" id="GO:0005886">
    <property type="term" value="C:plasma membrane"/>
    <property type="evidence" value="ECO:0007669"/>
    <property type="project" value="UniProtKB-SubCell"/>
</dbReference>
<evidence type="ECO:0000256" key="5">
    <source>
        <dbReference type="SAM" id="MobiDB-lite"/>
    </source>
</evidence>
<keyword evidence="4 6" id="KW-0472">Membrane</keyword>
<dbReference type="RefSeq" id="WP_182846219.1">
    <property type="nucleotide sequence ID" value="NZ_BAAALP010000001.1"/>
</dbReference>
<evidence type="ECO:0000256" key="4">
    <source>
        <dbReference type="ARBA" id="ARBA00023136"/>
    </source>
</evidence>
<dbReference type="InterPro" id="IPR051788">
    <property type="entry name" value="MFS_Transporter"/>
</dbReference>
<feature type="transmembrane region" description="Helical" evidence="6">
    <location>
        <begin position="350"/>
        <end position="370"/>
    </location>
</feature>
<evidence type="ECO:0000256" key="6">
    <source>
        <dbReference type="SAM" id="Phobius"/>
    </source>
</evidence>
<keyword evidence="3 6" id="KW-1133">Transmembrane helix</keyword>
<feature type="transmembrane region" description="Helical" evidence="6">
    <location>
        <begin position="131"/>
        <end position="150"/>
    </location>
</feature>
<comment type="caution">
    <text evidence="8">The sequence shown here is derived from an EMBL/GenBank/DDBJ whole genome shotgun (WGS) entry which is preliminary data.</text>
</comment>
<sequence>MNKHRVAISAVFVLHGAGAGSVATRIPWFQDRFDLGPTLLGLVLLCPTIGAFVGMPLAGRVAHRLGTRTATRLMLALWAAVFALPALAPSPLPLVPLFLLYGVLIGMLDVVMNAHAVVVERALERPVMSGLHGLWCVGSLAGGGIGALAAQTGTDARLHLGAMAVALLLVGAAAGPFLLPDTTAPDAPAPRRFALPTRAVAALGLVGFCATFAEGASANWTAVYLIEVTGAGAGPAAASYTFFMLCMATARLAGDRLVRRFGPVATVRYGGVLAVAGGVVVVTSRTTLLSIPAFALIGVGVAVVVPLVITAAGNASASPGEGVASMTTITYLSGLAAPAVTGWLAGTVSYPAAFVVITAVAGLMTVRAGALRPRTAPSGTLTRSPLPEPSSPSEAPARRTG</sequence>
<evidence type="ECO:0000256" key="2">
    <source>
        <dbReference type="ARBA" id="ARBA00022692"/>
    </source>
</evidence>
<feature type="transmembrane region" description="Helical" evidence="6">
    <location>
        <begin position="156"/>
        <end position="179"/>
    </location>
</feature>
<reference evidence="8 9" key="1">
    <citation type="submission" date="2020-08" db="EMBL/GenBank/DDBJ databases">
        <title>Genomic Encyclopedia of Type Strains, Phase IV (KMG-IV): sequencing the most valuable type-strain genomes for metagenomic binning, comparative biology and taxonomic classification.</title>
        <authorList>
            <person name="Goeker M."/>
        </authorList>
    </citation>
    <scope>NUCLEOTIDE SEQUENCE [LARGE SCALE GENOMIC DNA]</scope>
    <source>
        <strain evidence="8 9">DSM 44197</strain>
    </source>
</reference>
<dbReference type="PANTHER" id="PTHR23514">
    <property type="entry name" value="BYPASS OF STOP CODON PROTEIN 6"/>
    <property type="match status" value="1"/>
</dbReference>
<dbReference type="CDD" id="cd17393">
    <property type="entry name" value="MFS_MosC_like"/>
    <property type="match status" value="1"/>
</dbReference>
<dbReference type="Proteomes" id="UP000572680">
    <property type="component" value="Unassembled WGS sequence"/>
</dbReference>
<feature type="transmembrane region" description="Helical" evidence="6">
    <location>
        <begin position="35"/>
        <end position="58"/>
    </location>
</feature>
<dbReference type="InterPro" id="IPR011701">
    <property type="entry name" value="MFS"/>
</dbReference>
<feature type="transmembrane region" description="Helical" evidence="6">
    <location>
        <begin position="94"/>
        <end position="119"/>
    </location>
</feature>
<accession>A0A7W3LTP9</accession>
<comment type="subcellular location">
    <subcellularLocation>
        <location evidence="1">Cell membrane</location>
        <topology evidence="1">Multi-pass membrane protein</topology>
    </subcellularLocation>
</comment>
<dbReference type="Pfam" id="PF07690">
    <property type="entry name" value="MFS_1"/>
    <property type="match status" value="1"/>
</dbReference>
<feature type="compositionally biased region" description="Low complexity" evidence="5">
    <location>
        <begin position="380"/>
        <end position="395"/>
    </location>
</feature>
<feature type="transmembrane region" description="Helical" evidence="6">
    <location>
        <begin position="232"/>
        <end position="253"/>
    </location>
</feature>
<evidence type="ECO:0000259" key="7">
    <source>
        <dbReference type="PROSITE" id="PS50850"/>
    </source>
</evidence>
<dbReference type="GO" id="GO:0022857">
    <property type="term" value="F:transmembrane transporter activity"/>
    <property type="evidence" value="ECO:0007669"/>
    <property type="project" value="InterPro"/>
</dbReference>
<dbReference type="PROSITE" id="PS50850">
    <property type="entry name" value="MFS"/>
    <property type="match status" value="1"/>
</dbReference>
<feature type="transmembrane region" description="Helical" evidence="6">
    <location>
        <begin position="265"/>
        <end position="283"/>
    </location>
</feature>
<feature type="domain" description="Major facilitator superfamily (MFS) profile" evidence="7">
    <location>
        <begin position="4"/>
        <end position="376"/>
    </location>
</feature>